<evidence type="ECO:0000313" key="4">
    <source>
        <dbReference type="EMBL" id="NYG36904.1"/>
    </source>
</evidence>
<feature type="chain" id="PRO_5032486926" description="Excalibur calcium-binding domain-containing protein" evidence="2">
    <location>
        <begin position="28"/>
        <end position="382"/>
    </location>
</feature>
<evidence type="ECO:0000256" key="1">
    <source>
        <dbReference type="SAM" id="MobiDB-lite"/>
    </source>
</evidence>
<feature type="domain" description="Excalibur calcium-binding" evidence="3">
    <location>
        <begin position="292"/>
        <end position="332"/>
    </location>
</feature>
<evidence type="ECO:0000259" key="3">
    <source>
        <dbReference type="SMART" id="SM00894"/>
    </source>
</evidence>
<name>A0A852X988_9MICO</name>
<comment type="caution">
    <text evidence="4">The sequence shown here is derived from an EMBL/GenBank/DDBJ whole genome shotgun (WGS) entry which is preliminary data.</text>
</comment>
<feature type="compositionally biased region" description="Low complexity" evidence="1">
    <location>
        <begin position="161"/>
        <end position="215"/>
    </location>
</feature>
<dbReference type="Proteomes" id="UP000592181">
    <property type="component" value="Unassembled WGS sequence"/>
</dbReference>
<sequence length="382" mass="37047">MRRSALLLTSTFAMGATGLLGASVASAAPNAATVSCSAGSTFAVDARGSVDAATQGAVSDVLTGRGLTPSGAGADVTVVIAPADQLSPTGDPSTLAAAFVDDGASVPADGADVAHAALGGDTAAFAGLVDATCGTSPQDTTADEADESTGDEAGSTEDDTAAAAATTDAQTATEESSAAQEAASQDGAAEAEASDEAAAPVADEVAAAQSAPAAANDKNCEDFSSQPEAQAHLDGQVGDPDVLDRDNDGLACDDYDYGSTGTEASDASGSSVTVAAASDDDSADVTVGASADDKDCADFATQAEAQTFFTSNGGPASDSHRLDADDDGIACEDHAYDSSPRTDPVYIDSGAPTGTTDVAGLTAGGLLVAAGAALGLRARRRA</sequence>
<dbReference type="InterPro" id="IPR008613">
    <property type="entry name" value="Excalibur_Ca-bd_domain"/>
</dbReference>
<evidence type="ECO:0000313" key="5">
    <source>
        <dbReference type="Proteomes" id="UP000592181"/>
    </source>
</evidence>
<dbReference type="SMART" id="SM00894">
    <property type="entry name" value="Excalibur"/>
    <property type="match status" value="2"/>
</dbReference>
<feature type="domain" description="Excalibur calcium-binding" evidence="3">
    <location>
        <begin position="216"/>
        <end position="253"/>
    </location>
</feature>
<keyword evidence="2" id="KW-0732">Signal</keyword>
<dbReference type="EMBL" id="JACBZX010000001">
    <property type="protein sequence ID" value="NYG36904.1"/>
    <property type="molecule type" value="Genomic_DNA"/>
</dbReference>
<reference evidence="4 5" key="1">
    <citation type="submission" date="2020-07" db="EMBL/GenBank/DDBJ databases">
        <title>Sequencing the genomes of 1000 actinobacteria strains.</title>
        <authorList>
            <person name="Klenk H.-P."/>
        </authorList>
    </citation>
    <scope>NUCLEOTIDE SEQUENCE [LARGE SCALE GENOMIC DNA]</scope>
    <source>
        <strain evidence="4 5">DSM 24723</strain>
    </source>
</reference>
<accession>A0A852X988</accession>
<organism evidence="4 5">
    <name type="scientific">Janibacter alkaliphilus</name>
    <dbReference type="NCBI Taxonomy" id="1069963"/>
    <lineage>
        <taxon>Bacteria</taxon>
        <taxon>Bacillati</taxon>
        <taxon>Actinomycetota</taxon>
        <taxon>Actinomycetes</taxon>
        <taxon>Micrococcales</taxon>
        <taxon>Intrasporangiaceae</taxon>
        <taxon>Janibacter</taxon>
    </lineage>
</organism>
<feature type="compositionally biased region" description="Acidic residues" evidence="1">
    <location>
        <begin position="141"/>
        <end position="160"/>
    </location>
</feature>
<protein>
    <recommendedName>
        <fullName evidence="3">Excalibur calcium-binding domain-containing protein</fullName>
    </recommendedName>
</protein>
<dbReference type="Pfam" id="PF05901">
    <property type="entry name" value="Excalibur"/>
    <property type="match status" value="2"/>
</dbReference>
<proteinExistence type="predicted"/>
<evidence type="ECO:0000256" key="2">
    <source>
        <dbReference type="SAM" id="SignalP"/>
    </source>
</evidence>
<dbReference type="AlphaFoldDB" id="A0A852X988"/>
<feature type="region of interest" description="Disordered" evidence="1">
    <location>
        <begin position="135"/>
        <end position="225"/>
    </location>
</feature>
<gene>
    <name evidence="4" type="ORF">BJY28_001373</name>
</gene>
<dbReference type="RefSeq" id="WP_218875229.1">
    <property type="nucleotide sequence ID" value="NZ_JACBZX010000001.1"/>
</dbReference>
<keyword evidence="5" id="KW-1185">Reference proteome</keyword>
<feature type="signal peptide" evidence="2">
    <location>
        <begin position="1"/>
        <end position="27"/>
    </location>
</feature>